<dbReference type="AlphaFoldDB" id="V5XHT9"/>
<dbReference type="HOGENOM" id="CLU_1667468_0_0_11"/>
<evidence type="ECO:0000256" key="1">
    <source>
        <dbReference type="SAM" id="SignalP"/>
    </source>
</evidence>
<keyword evidence="3" id="KW-1185">Reference proteome</keyword>
<sequence length="152" mass="15683">MRTILAAIALLVVTAAPAAAEPPSPNTPCTPDLTGATTMQAGQLLPLVCTGGRWAAVTVPGDPSDRWVSFGPEMALHGEGLRNPNLASGTWTATPLEPQTSCGATQQSVVSAGVVGAPMTTTAPIGQPLTVVVMPRLFDIVMTGHCLWTRNR</sequence>
<reference evidence="2 3" key="1">
    <citation type="journal article" date="2014" name="Genome Announc.">
        <title>Complete Genome Sequence of Sterol-Transforming Mycobacterium neoaurum Strain VKM Ac-1815D.</title>
        <authorList>
            <person name="Shtratnikova V.Y."/>
            <person name="Bragin E.Y."/>
            <person name="Dovbnya D.V."/>
            <person name="Pekov Y.A."/>
            <person name="Schelkunov M.I."/>
            <person name="Strizhov N."/>
            <person name="Ivashina T.V."/>
            <person name="Ashapkin V.V."/>
            <person name="Donova M.V."/>
        </authorList>
    </citation>
    <scope>NUCLEOTIDE SEQUENCE [LARGE SCALE GENOMIC DNA]</scope>
    <source>
        <strain evidence="2 3">VKM Ac-1815D</strain>
    </source>
</reference>
<accession>V5XHT9</accession>
<feature type="signal peptide" evidence="1">
    <location>
        <begin position="1"/>
        <end position="20"/>
    </location>
</feature>
<dbReference type="RefSeq" id="WP_019511043.1">
    <property type="nucleotide sequence ID" value="NC_023036.2"/>
</dbReference>
<dbReference type="GeneID" id="43452494"/>
<dbReference type="EMBL" id="CP006936">
    <property type="protein sequence ID" value="AHC27413.1"/>
    <property type="molecule type" value="Genomic_DNA"/>
</dbReference>
<organism evidence="2 3">
    <name type="scientific">Mycolicibacterium neoaurum VKM Ac-1815D</name>
    <dbReference type="NCBI Taxonomy" id="700508"/>
    <lineage>
        <taxon>Bacteria</taxon>
        <taxon>Bacillati</taxon>
        <taxon>Actinomycetota</taxon>
        <taxon>Actinomycetes</taxon>
        <taxon>Mycobacteriales</taxon>
        <taxon>Mycobacteriaceae</taxon>
        <taxon>Mycolicibacterium</taxon>
    </lineage>
</organism>
<evidence type="ECO:0000313" key="3">
    <source>
        <dbReference type="Proteomes" id="UP000018763"/>
    </source>
</evidence>
<protein>
    <recommendedName>
        <fullName evidence="4">Secreted protein</fullName>
    </recommendedName>
</protein>
<keyword evidence="1" id="KW-0732">Signal</keyword>
<proteinExistence type="predicted"/>
<gene>
    <name evidence="2" type="ORF">D174_23940</name>
</gene>
<dbReference type="KEGG" id="mne:D174_23940"/>
<evidence type="ECO:0008006" key="4">
    <source>
        <dbReference type="Google" id="ProtNLM"/>
    </source>
</evidence>
<evidence type="ECO:0000313" key="2">
    <source>
        <dbReference type="EMBL" id="AHC27413.1"/>
    </source>
</evidence>
<dbReference type="eggNOG" id="ENOG5031QH0">
    <property type="taxonomic scope" value="Bacteria"/>
</dbReference>
<name>V5XHT9_MYCNE</name>
<feature type="chain" id="PRO_5004742741" description="Secreted protein" evidence="1">
    <location>
        <begin position="21"/>
        <end position="152"/>
    </location>
</feature>
<dbReference type="Proteomes" id="UP000018763">
    <property type="component" value="Chromosome"/>
</dbReference>